<gene>
    <name evidence="1" type="ORF">M9Y10_044398</name>
</gene>
<name>A0ABR2JU45_9EUKA</name>
<keyword evidence="2" id="KW-1185">Reference proteome</keyword>
<proteinExistence type="predicted"/>
<protein>
    <submittedName>
        <fullName evidence="1">Uncharacterized protein</fullName>
    </submittedName>
</protein>
<sequence>MSEFFEIDNWDETEQIEYFENPINSYLNEDEKTILNAIHPEIKKKENKIYYKNDQEMITLANQIQRRLHVSTPDGEPSKFEINKKPPIPEIIKNQIDDKFLRFYGSLIYDNYYSSDLRDNYNSFFNKKLTNVGLGKLREILLLFSKKRSYLNSKKRITIYTIKYSNK</sequence>
<accession>A0ABR2JU45</accession>
<comment type="caution">
    <text evidence="1">The sequence shown here is derived from an EMBL/GenBank/DDBJ whole genome shotgun (WGS) entry which is preliminary data.</text>
</comment>
<organism evidence="1 2">
    <name type="scientific">Tritrichomonas musculus</name>
    <dbReference type="NCBI Taxonomy" id="1915356"/>
    <lineage>
        <taxon>Eukaryota</taxon>
        <taxon>Metamonada</taxon>
        <taxon>Parabasalia</taxon>
        <taxon>Tritrichomonadida</taxon>
        <taxon>Tritrichomonadidae</taxon>
        <taxon>Tritrichomonas</taxon>
    </lineage>
</organism>
<dbReference type="EMBL" id="JAPFFF010000009">
    <property type="protein sequence ID" value="KAK8881762.1"/>
    <property type="molecule type" value="Genomic_DNA"/>
</dbReference>
<reference evidence="1 2" key="1">
    <citation type="submission" date="2024-04" db="EMBL/GenBank/DDBJ databases">
        <title>Tritrichomonas musculus Genome.</title>
        <authorList>
            <person name="Alves-Ferreira E."/>
            <person name="Grigg M."/>
            <person name="Lorenzi H."/>
            <person name="Galac M."/>
        </authorList>
    </citation>
    <scope>NUCLEOTIDE SEQUENCE [LARGE SCALE GENOMIC DNA]</scope>
    <source>
        <strain evidence="1 2">EAF2021</strain>
    </source>
</reference>
<evidence type="ECO:0000313" key="2">
    <source>
        <dbReference type="Proteomes" id="UP001470230"/>
    </source>
</evidence>
<evidence type="ECO:0000313" key="1">
    <source>
        <dbReference type="EMBL" id="KAK8881762.1"/>
    </source>
</evidence>
<dbReference type="Proteomes" id="UP001470230">
    <property type="component" value="Unassembled WGS sequence"/>
</dbReference>